<dbReference type="AlphaFoldDB" id="A0A3E1Y4C2"/>
<dbReference type="RefSeq" id="WP_116978140.1">
    <property type="nucleotide sequence ID" value="NZ_QPMM01000013.1"/>
</dbReference>
<sequence length="320" mass="36885">MRISMLKQGPWPVLQYNDWKDTLATVHMWTQIVGKIRLRKMPWLNHSWHVTLYVTPWGLSTDSVPYQSGLFSINFDFIHHELVIMTSSGKKAVIPLQPMTVASFYQQVFEKVQALDIDVKINPLPSEVEGAIPFDKDEIHKSYDQAQMRNFWEAIVKIHNVFTRFRAHFTGKCSPVHFFWGAFDLAVTRFSGRDAPLHQGEAPNMPARVMQEAYSKEVSSVGFWPGNDQYPQPAFYAYIYPSNDEFSKQPVLPSEAFFSNELGEYLLPYEAVQKSDNPEQALLDFMQSTYEAAANTAHWDRKALECDLTSLETEYGCYKE</sequence>
<proteinExistence type="predicted"/>
<reference evidence="1 2" key="1">
    <citation type="submission" date="2018-07" db="EMBL/GenBank/DDBJ databases">
        <title>Chitinophaga K2CV101002-2 sp. nov., isolated from a monsoon evergreen broad-leaved forest soil.</title>
        <authorList>
            <person name="Lv Y."/>
        </authorList>
    </citation>
    <scope>NUCLEOTIDE SEQUENCE [LARGE SCALE GENOMIC DNA]</scope>
    <source>
        <strain evidence="1 2">GDMCC 1.1288</strain>
    </source>
</reference>
<gene>
    <name evidence="1" type="ORF">DVR12_22900</name>
</gene>
<keyword evidence="2" id="KW-1185">Reference proteome</keyword>
<evidence type="ECO:0000313" key="2">
    <source>
        <dbReference type="Proteomes" id="UP000260644"/>
    </source>
</evidence>
<protein>
    <recommendedName>
        <fullName evidence="3">Ava_C0101 and related proteins</fullName>
    </recommendedName>
</protein>
<name>A0A3E1Y4C2_9BACT</name>
<dbReference type="Proteomes" id="UP000260644">
    <property type="component" value="Unassembled WGS sequence"/>
</dbReference>
<evidence type="ECO:0008006" key="3">
    <source>
        <dbReference type="Google" id="ProtNLM"/>
    </source>
</evidence>
<dbReference type="OrthoDB" id="9800945at2"/>
<dbReference type="EMBL" id="QPMM01000013">
    <property type="protein sequence ID" value="RFS19486.1"/>
    <property type="molecule type" value="Genomic_DNA"/>
</dbReference>
<dbReference type="InterPro" id="IPR046038">
    <property type="entry name" value="DUF5996"/>
</dbReference>
<evidence type="ECO:0000313" key="1">
    <source>
        <dbReference type="EMBL" id="RFS19486.1"/>
    </source>
</evidence>
<organism evidence="1 2">
    <name type="scientific">Chitinophaga silvatica</name>
    <dbReference type="NCBI Taxonomy" id="2282649"/>
    <lineage>
        <taxon>Bacteria</taxon>
        <taxon>Pseudomonadati</taxon>
        <taxon>Bacteroidota</taxon>
        <taxon>Chitinophagia</taxon>
        <taxon>Chitinophagales</taxon>
        <taxon>Chitinophagaceae</taxon>
        <taxon>Chitinophaga</taxon>
    </lineage>
</organism>
<comment type="caution">
    <text evidence="1">The sequence shown here is derived from an EMBL/GenBank/DDBJ whole genome shotgun (WGS) entry which is preliminary data.</text>
</comment>
<accession>A0A3E1Y4C2</accession>
<dbReference type="Pfam" id="PF19459">
    <property type="entry name" value="DUF5996"/>
    <property type="match status" value="1"/>
</dbReference>